<name>A0A7X2BWP0_9PSED</name>
<accession>A0A7X2BWP0</accession>
<dbReference type="RefSeq" id="WP_153439101.1">
    <property type="nucleotide sequence ID" value="NZ_WIWF01000176.1"/>
</dbReference>
<dbReference type="AlphaFoldDB" id="A0A7X2BWP0"/>
<reference evidence="1 2" key="1">
    <citation type="submission" date="2019-10" db="EMBL/GenBank/DDBJ databases">
        <title>Evaluation of single-gene subtyping targets for Pseudomonas.</title>
        <authorList>
            <person name="Reichler S.J."/>
            <person name="Orsi R.H."/>
            <person name="Wiedmann M."/>
            <person name="Martin N.H."/>
            <person name="Murphy S.I."/>
        </authorList>
    </citation>
    <scope>NUCLEOTIDE SEQUENCE [LARGE SCALE GENOMIC DNA]</scope>
    <source>
        <strain evidence="1 2">FSL R10-2932</strain>
    </source>
</reference>
<sequence length="47" mass="5093">MGELQKTVGELQRKVGELLISVGELQKKGGWVGELQKTARLALLSTV</sequence>
<evidence type="ECO:0000313" key="2">
    <source>
        <dbReference type="Proteomes" id="UP000447574"/>
    </source>
</evidence>
<dbReference type="EMBL" id="WIWF01000176">
    <property type="protein sequence ID" value="MQT77666.1"/>
    <property type="molecule type" value="Genomic_DNA"/>
</dbReference>
<organism evidence="1 2">
    <name type="scientific">Pseudomonas helleri</name>
    <dbReference type="NCBI Taxonomy" id="1608996"/>
    <lineage>
        <taxon>Bacteria</taxon>
        <taxon>Pseudomonadati</taxon>
        <taxon>Pseudomonadota</taxon>
        <taxon>Gammaproteobacteria</taxon>
        <taxon>Pseudomonadales</taxon>
        <taxon>Pseudomonadaceae</taxon>
        <taxon>Pseudomonas</taxon>
    </lineage>
</organism>
<comment type="caution">
    <text evidence="1">The sequence shown here is derived from an EMBL/GenBank/DDBJ whole genome shotgun (WGS) entry which is preliminary data.</text>
</comment>
<proteinExistence type="predicted"/>
<gene>
    <name evidence="1" type="ORF">GHO37_25765</name>
</gene>
<dbReference type="Proteomes" id="UP000447574">
    <property type="component" value="Unassembled WGS sequence"/>
</dbReference>
<protein>
    <submittedName>
        <fullName evidence="1">Uncharacterized protein</fullName>
    </submittedName>
</protein>
<evidence type="ECO:0000313" key="1">
    <source>
        <dbReference type="EMBL" id="MQT77666.1"/>
    </source>
</evidence>